<dbReference type="Pfam" id="PF08240">
    <property type="entry name" value="ADH_N"/>
    <property type="match status" value="1"/>
</dbReference>
<dbReference type="InterPro" id="IPR013149">
    <property type="entry name" value="ADH-like_C"/>
</dbReference>
<dbReference type="EC" id="1.-.-.-" evidence="2"/>
<dbReference type="Gene3D" id="3.40.50.720">
    <property type="entry name" value="NAD(P)-binding Rossmann-like Domain"/>
    <property type="match status" value="1"/>
</dbReference>
<protein>
    <submittedName>
        <fullName evidence="2">NADPH:quinone oxidoreductase family protein</fullName>
        <ecNumber evidence="2">1.-.-.-</ecNumber>
    </submittedName>
</protein>
<dbReference type="SUPFAM" id="SSF51735">
    <property type="entry name" value="NAD(P)-binding Rossmann-fold domains"/>
    <property type="match status" value="1"/>
</dbReference>
<dbReference type="RefSeq" id="WP_354695194.1">
    <property type="nucleotide sequence ID" value="NZ_JAZHOG010000005.1"/>
</dbReference>
<comment type="caution">
    <text evidence="2">The sequence shown here is derived from an EMBL/GenBank/DDBJ whole genome shotgun (WGS) entry which is preliminary data.</text>
</comment>
<dbReference type="InterPro" id="IPR051397">
    <property type="entry name" value="Zn-ADH-like_protein"/>
</dbReference>
<dbReference type="CDD" id="cd08241">
    <property type="entry name" value="QOR1"/>
    <property type="match status" value="1"/>
</dbReference>
<organism evidence="2 3">
    <name type="scientific">Elongatibacter sediminis</name>
    <dbReference type="NCBI Taxonomy" id="3119006"/>
    <lineage>
        <taxon>Bacteria</taxon>
        <taxon>Pseudomonadati</taxon>
        <taxon>Pseudomonadota</taxon>
        <taxon>Gammaproteobacteria</taxon>
        <taxon>Chromatiales</taxon>
        <taxon>Wenzhouxiangellaceae</taxon>
        <taxon>Elongatibacter</taxon>
    </lineage>
</organism>
<dbReference type="EMBL" id="JAZHOG010000005">
    <property type="protein sequence ID" value="MEJ8567873.1"/>
    <property type="molecule type" value="Genomic_DNA"/>
</dbReference>
<dbReference type="Pfam" id="PF00107">
    <property type="entry name" value="ADH_zinc_N"/>
    <property type="match status" value="1"/>
</dbReference>
<name>A0AAW9RIG4_9GAMM</name>
<feature type="domain" description="Enoyl reductase (ER)" evidence="1">
    <location>
        <begin position="10"/>
        <end position="322"/>
    </location>
</feature>
<accession>A0AAW9RIG4</accession>
<dbReference type="InterPro" id="IPR036291">
    <property type="entry name" value="NAD(P)-bd_dom_sf"/>
</dbReference>
<dbReference type="PANTHER" id="PTHR43677">
    <property type="entry name" value="SHORT-CHAIN DEHYDROGENASE/REDUCTASE"/>
    <property type="match status" value="1"/>
</dbReference>
<sequence length="325" mass="34036">MKALICREFGPIENLALEEVPDPQPGTGEVLIQSRFAALNFPDALTVQGRYQFRPELPFVPGGESAGTIEAVGADVEGLAPGDRVIAMGLSGAFAGKRVAPAADVLPIPDDMPLDAAAALMVAHGTSYYALKQCGKLQAGETLVVLGAAGGVGLAAVELGVAMGARVIAAASTDEKLELAGEAGAEAGINYSTADLKAEIKRLTDGRGADVVYDPVGGEYSEPALRATGWDGRFLVVGFAAGDIPRIPLNLVLLKNNAIQGVFYGVWAKRDPAGNDENNRELFDWFRAGQIRPRITATYPLDASAKAFEIMGSRRAMGKILIDLA</sequence>
<dbReference type="Proteomes" id="UP001359886">
    <property type="component" value="Unassembled WGS sequence"/>
</dbReference>
<evidence type="ECO:0000313" key="2">
    <source>
        <dbReference type="EMBL" id="MEJ8567873.1"/>
    </source>
</evidence>
<dbReference type="InterPro" id="IPR020843">
    <property type="entry name" value="ER"/>
</dbReference>
<gene>
    <name evidence="2" type="ORF">V3330_09575</name>
</gene>
<dbReference type="GO" id="GO:0016491">
    <property type="term" value="F:oxidoreductase activity"/>
    <property type="evidence" value="ECO:0007669"/>
    <property type="project" value="UniProtKB-KW"/>
</dbReference>
<dbReference type="PANTHER" id="PTHR43677:SF4">
    <property type="entry name" value="QUINONE OXIDOREDUCTASE-LIKE PROTEIN 2"/>
    <property type="match status" value="1"/>
</dbReference>
<reference evidence="2 3" key="1">
    <citation type="submission" date="2024-02" db="EMBL/GenBank/DDBJ databases">
        <title>A novel Wenzhouxiangellaceae bacterium, isolated from coastal sediments.</title>
        <authorList>
            <person name="Du Z.-J."/>
            <person name="Ye Y.-Q."/>
            <person name="Zhang X.-Y."/>
        </authorList>
    </citation>
    <scope>NUCLEOTIDE SEQUENCE [LARGE SCALE GENOMIC DNA]</scope>
    <source>
        <strain evidence="2 3">CH-27</strain>
    </source>
</reference>
<proteinExistence type="predicted"/>
<dbReference type="InterPro" id="IPR011032">
    <property type="entry name" value="GroES-like_sf"/>
</dbReference>
<dbReference type="AlphaFoldDB" id="A0AAW9RIG4"/>
<dbReference type="SUPFAM" id="SSF50129">
    <property type="entry name" value="GroES-like"/>
    <property type="match status" value="1"/>
</dbReference>
<evidence type="ECO:0000313" key="3">
    <source>
        <dbReference type="Proteomes" id="UP001359886"/>
    </source>
</evidence>
<dbReference type="SMART" id="SM00829">
    <property type="entry name" value="PKS_ER"/>
    <property type="match status" value="1"/>
</dbReference>
<evidence type="ECO:0000259" key="1">
    <source>
        <dbReference type="SMART" id="SM00829"/>
    </source>
</evidence>
<keyword evidence="3" id="KW-1185">Reference proteome</keyword>
<dbReference type="Gene3D" id="3.90.180.10">
    <property type="entry name" value="Medium-chain alcohol dehydrogenases, catalytic domain"/>
    <property type="match status" value="1"/>
</dbReference>
<keyword evidence="2" id="KW-0560">Oxidoreductase</keyword>
<dbReference type="InterPro" id="IPR013154">
    <property type="entry name" value="ADH-like_N"/>
</dbReference>